<dbReference type="InterPro" id="IPR052367">
    <property type="entry name" value="Thiosulfate_ST/Rhodanese-like"/>
</dbReference>
<dbReference type="Pfam" id="PF00581">
    <property type="entry name" value="Rhodanese"/>
    <property type="match status" value="1"/>
</dbReference>
<dbReference type="InterPro" id="IPR036873">
    <property type="entry name" value="Rhodanese-like_dom_sf"/>
</dbReference>
<dbReference type="InterPro" id="IPR001763">
    <property type="entry name" value="Rhodanese-like_dom"/>
</dbReference>
<feature type="signal peptide" evidence="1">
    <location>
        <begin position="1"/>
        <end position="21"/>
    </location>
</feature>
<keyword evidence="3" id="KW-0808">Transferase</keyword>
<dbReference type="CDD" id="cd00158">
    <property type="entry name" value="RHOD"/>
    <property type="match status" value="1"/>
</dbReference>
<dbReference type="SUPFAM" id="SSF52821">
    <property type="entry name" value="Rhodanese/Cell cycle control phosphatase"/>
    <property type="match status" value="1"/>
</dbReference>
<evidence type="ECO:0000313" key="4">
    <source>
        <dbReference type="Proteomes" id="UP000541425"/>
    </source>
</evidence>
<accession>A0A7W5UMI7</accession>
<evidence type="ECO:0000256" key="1">
    <source>
        <dbReference type="SAM" id="SignalP"/>
    </source>
</evidence>
<dbReference type="PROSITE" id="PS51257">
    <property type="entry name" value="PROKAR_LIPOPROTEIN"/>
    <property type="match status" value="1"/>
</dbReference>
<proteinExistence type="predicted"/>
<dbReference type="InterPro" id="IPR001307">
    <property type="entry name" value="Thiosulphate_STrfase_CS"/>
</dbReference>
<dbReference type="PANTHER" id="PTHR45431">
    <property type="entry name" value="RHODANESE-LIKE DOMAIN-CONTAINING PROTEIN 15, CHLOROPLASTIC"/>
    <property type="match status" value="1"/>
</dbReference>
<comment type="caution">
    <text evidence="3">The sequence shown here is derived from an EMBL/GenBank/DDBJ whole genome shotgun (WGS) entry which is preliminary data.</text>
</comment>
<evidence type="ECO:0000313" key="3">
    <source>
        <dbReference type="EMBL" id="MBB3702747.1"/>
    </source>
</evidence>
<organism evidence="3 4">
    <name type="scientific">Alloprevotella rava</name>
    <dbReference type="NCBI Taxonomy" id="671218"/>
    <lineage>
        <taxon>Bacteria</taxon>
        <taxon>Pseudomonadati</taxon>
        <taxon>Bacteroidota</taxon>
        <taxon>Bacteroidia</taxon>
        <taxon>Bacteroidales</taxon>
        <taxon>Prevotellaceae</taxon>
        <taxon>Alloprevotella</taxon>
    </lineage>
</organism>
<sequence>MKIFLAAAGLLLSLTSCSVSVPGVKSVGANEFEKLMQNGDLQLLDVRTAEEFAQGHIPGATNIDVQQPDFLEKAQAALSRKRIVGIYCRSGKRSMRGAEILNKAKFTVVNLQGGIIEWQDAQKVTEE</sequence>
<dbReference type="Gene3D" id="3.40.250.10">
    <property type="entry name" value="Rhodanese-like domain"/>
    <property type="match status" value="1"/>
</dbReference>
<protein>
    <submittedName>
        <fullName evidence="3">Rhodanese-related sulfurtransferase</fullName>
    </submittedName>
</protein>
<dbReference type="GO" id="GO:0004792">
    <property type="term" value="F:thiosulfate-cyanide sulfurtransferase activity"/>
    <property type="evidence" value="ECO:0007669"/>
    <property type="project" value="InterPro"/>
</dbReference>
<dbReference type="RefSeq" id="WP_183696221.1">
    <property type="nucleotide sequence ID" value="NZ_JACICA010000005.1"/>
</dbReference>
<evidence type="ECO:0000259" key="2">
    <source>
        <dbReference type="PROSITE" id="PS50206"/>
    </source>
</evidence>
<dbReference type="EMBL" id="JACICA010000005">
    <property type="protein sequence ID" value="MBB3702747.1"/>
    <property type="molecule type" value="Genomic_DNA"/>
</dbReference>
<keyword evidence="1" id="KW-0732">Signal</keyword>
<gene>
    <name evidence="3" type="ORF">FHS60_001216</name>
</gene>
<dbReference type="PROSITE" id="PS50206">
    <property type="entry name" value="RHODANESE_3"/>
    <property type="match status" value="1"/>
</dbReference>
<dbReference type="SMART" id="SM00450">
    <property type="entry name" value="RHOD"/>
    <property type="match status" value="1"/>
</dbReference>
<name>A0A7W5UMI7_9BACT</name>
<dbReference type="AlphaFoldDB" id="A0A7W5UMI7"/>
<dbReference type="PROSITE" id="PS00380">
    <property type="entry name" value="RHODANESE_1"/>
    <property type="match status" value="1"/>
</dbReference>
<dbReference type="Proteomes" id="UP000541425">
    <property type="component" value="Unassembled WGS sequence"/>
</dbReference>
<feature type="chain" id="PRO_5031042941" evidence="1">
    <location>
        <begin position="22"/>
        <end position="127"/>
    </location>
</feature>
<reference evidence="3 4" key="1">
    <citation type="submission" date="2020-08" db="EMBL/GenBank/DDBJ databases">
        <title>Genomic Encyclopedia of Type Strains, Phase IV (KMG-IV): sequencing the most valuable type-strain genomes for metagenomic binning, comparative biology and taxonomic classification.</title>
        <authorList>
            <person name="Goeker M."/>
        </authorList>
    </citation>
    <scope>NUCLEOTIDE SEQUENCE [LARGE SCALE GENOMIC DNA]</scope>
    <source>
        <strain evidence="3 4">DSM 22548</strain>
    </source>
</reference>
<feature type="domain" description="Rhodanese" evidence="2">
    <location>
        <begin position="37"/>
        <end position="127"/>
    </location>
</feature>
<dbReference type="PANTHER" id="PTHR45431:SF3">
    <property type="entry name" value="RHODANESE-LIKE DOMAIN-CONTAINING PROTEIN 15, CHLOROPLASTIC"/>
    <property type="match status" value="1"/>
</dbReference>